<evidence type="ECO:0000313" key="1">
    <source>
        <dbReference type="EMBL" id="PQM38676.1"/>
    </source>
</evidence>
<proteinExistence type="predicted"/>
<reference evidence="1 2" key="1">
    <citation type="submission" date="2018-02" db="EMBL/GenBank/DDBJ databases">
        <title>Draft genome of wild Prunus yedoensis var. nudiflora.</title>
        <authorList>
            <person name="Baek S."/>
            <person name="Kim J.-H."/>
            <person name="Choi K."/>
            <person name="Kim G.-B."/>
            <person name="Cho A."/>
            <person name="Jang H."/>
            <person name="Shin C.-H."/>
            <person name="Yu H.-J."/>
            <person name="Mun J.-H."/>
        </authorList>
    </citation>
    <scope>NUCLEOTIDE SEQUENCE [LARGE SCALE GENOMIC DNA]</scope>
    <source>
        <strain evidence="2">cv. Jeju island</strain>
        <tissue evidence="1">Leaf</tissue>
    </source>
</reference>
<evidence type="ECO:0000313" key="2">
    <source>
        <dbReference type="Proteomes" id="UP000250321"/>
    </source>
</evidence>
<dbReference type="OrthoDB" id="6123450at2759"/>
<protein>
    <submittedName>
        <fullName evidence="1">Uncharacterized protein</fullName>
    </submittedName>
</protein>
<comment type="caution">
    <text evidence="1">The sequence shown here is derived from an EMBL/GenBank/DDBJ whole genome shotgun (WGS) entry which is preliminary data.</text>
</comment>
<dbReference type="EMBL" id="PJQY01003288">
    <property type="protein sequence ID" value="PQM38676.1"/>
    <property type="molecule type" value="Genomic_DNA"/>
</dbReference>
<dbReference type="AlphaFoldDB" id="A0A314UPE5"/>
<accession>A0A314UPE5</accession>
<organism evidence="1 2">
    <name type="scientific">Prunus yedoensis var. nudiflora</name>
    <dbReference type="NCBI Taxonomy" id="2094558"/>
    <lineage>
        <taxon>Eukaryota</taxon>
        <taxon>Viridiplantae</taxon>
        <taxon>Streptophyta</taxon>
        <taxon>Embryophyta</taxon>
        <taxon>Tracheophyta</taxon>
        <taxon>Spermatophyta</taxon>
        <taxon>Magnoliopsida</taxon>
        <taxon>eudicotyledons</taxon>
        <taxon>Gunneridae</taxon>
        <taxon>Pentapetalae</taxon>
        <taxon>rosids</taxon>
        <taxon>fabids</taxon>
        <taxon>Rosales</taxon>
        <taxon>Rosaceae</taxon>
        <taxon>Amygdaloideae</taxon>
        <taxon>Amygdaleae</taxon>
        <taxon>Prunus</taxon>
    </lineage>
</organism>
<sequence length="162" mass="18318">METQIVKGLGETLVGALPGRAMSFIPKRSNLDSPTKLNVVDFVNLYISDMNLTFRLMVIQASQYDYTVSSLSYSDQTQMLRTWKDLQLVVDKEEKMHSDSCPLLPEQSNNFVANPTKKPRKKEALVECLKEKKLFKDTAAKLKADHEKAFESDNGEVGDRVT</sequence>
<keyword evidence="2" id="KW-1185">Reference proteome</keyword>
<name>A0A314UPE5_PRUYE</name>
<dbReference type="Proteomes" id="UP000250321">
    <property type="component" value="Unassembled WGS sequence"/>
</dbReference>
<dbReference type="STRING" id="2094558.A0A314UPE5"/>
<gene>
    <name evidence="1" type="ORF">Pyn_15138</name>
</gene>